<reference evidence="2 3" key="1">
    <citation type="submission" date="2019-04" db="EMBL/GenBank/DDBJ databases">
        <authorList>
            <person name="Jiang L."/>
        </authorList>
    </citation>
    <scope>NUCLEOTIDE SEQUENCE [LARGE SCALE GENOMIC DNA]</scope>
    <source>
        <strain evidence="2 3">YIM 131861</strain>
    </source>
</reference>
<evidence type="ECO:0008006" key="4">
    <source>
        <dbReference type="Google" id="ProtNLM"/>
    </source>
</evidence>
<feature type="region of interest" description="Disordered" evidence="1">
    <location>
        <begin position="1"/>
        <end position="25"/>
    </location>
</feature>
<gene>
    <name evidence="2" type="ORF">E6C70_08385</name>
</gene>
<accession>A0A4S4FVG0</accession>
<dbReference type="EMBL" id="SSSN01000005">
    <property type="protein sequence ID" value="THG34298.1"/>
    <property type="molecule type" value="Genomic_DNA"/>
</dbReference>
<dbReference type="AlphaFoldDB" id="A0A4S4FVG0"/>
<dbReference type="OrthoDB" id="9811121at2"/>
<dbReference type="Proteomes" id="UP000307380">
    <property type="component" value="Unassembled WGS sequence"/>
</dbReference>
<proteinExistence type="predicted"/>
<evidence type="ECO:0000313" key="3">
    <source>
        <dbReference type="Proteomes" id="UP000307380"/>
    </source>
</evidence>
<organism evidence="2 3">
    <name type="scientific">Orlajensenia flava</name>
    <dbReference type="NCBI Taxonomy" id="2565934"/>
    <lineage>
        <taxon>Bacteria</taxon>
        <taxon>Bacillati</taxon>
        <taxon>Actinomycetota</taxon>
        <taxon>Actinomycetes</taxon>
        <taxon>Micrococcales</taxon>
        <taxon>Microbacteriaceae</taxon>
        <taxon>Orlajensenia</taxon>
    </lineage>
</organism>
<sequence>MAKDASADAFAGVQTGRRPVTGHDDPDGDLRVFAVQYRIDLAHAESIETYRSAMRTLMDDLVVPHLVPGRPTLVVYPEAVGLPVVALGERGAGFRALADEPLEPVSELPAALMAAMGALAEASADRIAAYGQLFGGFDPRTALYLAATDTAARAFSQTFSDIARDYGVWVVAGNYQTPYRESSDAGEIAAFGTPGEKEVFVATTPAVTNATFLWGPDDVHPEAATGERNLLARNEKAPLTEMELELLGLAEGPVDGEAARANAGWVDVAGFKVGFATSLPAFMYGYPFGDRPEGFDPFADIRSSYAAVQDALGVDVMIQADANPGPWAAPVASGAWQPLEWMGSTWRAVADPSVRFRYNVTPMMTGNLLDLMFDGQSSITARGHAGEGAHFVGTLEKGELDPAEYDVYGGEKAEFLAVSPWLVTDASREQLLAITGALAPGSGSPIENGFVETAIYADLRRADVDALAAANATAAITAAACGSAAASTGDADR</sequence>
<keyword evidence="3" id="KW-1185">Reference proteome</keyword>
<evidence type="ECO:0000313" key="2">
    <source>
        <dbReference type="EMBL" id="THG34298.1"/>
    </source>
</evidence>
<evidence type="ECO:0000256" key="1">
    <source>
        <dbReference type="SAM" id="MobiDB-lite"/>
    </source>
</evidence>
<comment type="caution">
    <text evidence="2">The sequence shown here is derived from an EMBL/GenBank/DDBJ whole genome shotgun (WGS) entry which is preliminary data.</text>
</comment>
<protein>
    <recommendedName>
        <fullName evidence="4">CN hydrolase domain-containing protein</fullName>
    </recommendedName>
</protein>
<dbReference type="RefSeq" id="WP_136424096.1">
    <property type="nucleotide sequence ID" value="NZ_OZ241748.1"/>
</dbReference>
<name>A0A4S4FVG0_9MICO</name>